<sequence>MGMARGENGNVREWLLGENGNVWEGLGARRAMSGLAIGENGNMWQWLGARMEMCENGNVREWLLTRMGMARGENGYCSETTLIERDKREAENSTQNNVVLLNVNKGGDI</sequence>
<name>A0AAV4RQ84_9ARAC</name>
<dbReference type="Proteomes" id="UP001054837">
    <property type="component" value="Unassembled WGS sequence"/>
</dbReference>
<gene>
    <name evidence="1" type="ORF">CDAR_579081</name>
</gene>
<comment type="caution">
    <text evidence="1">The sequence shown here is derived from an EMBL/GenBank/DDBJ whole genome shotgun (WGS) entry which is preliminary data.</text>
</comment>
<organism evidence="1 2">
    <name type="scientific">Caerostris darwini</name>
    <dbReference type="NCBI Taxonomy" id="1538125"/>
    <lineage>
        <taxon>Eukaryota</taxon>
        <taxon>Metazoa</taxon>
        <taxon>Ecdysozoa</taxon>
        <taxon>Arthropoda</taxon>
        <taxon>Chelicerata</taxon>
        <taxon>Arachnida</taxon>
        <taxon>Araneae</taxon>
        <taxon>Araneomorphae</taxon>
        <taxon>Entelegynae</taxon>
        <taxon>Araneoidea</taxon>
        <taxon>Araneidae</taxon>
        <taxon>Caerostris</taxon>
    </lineage>
</organism>
<evidence type="ECO:0000313" key="2">
    <source>
        <dbReference type="Proteomes" id="UP001054837"/>
    </source>
</evidence>
<proteinExistence type="predicted"/>
<keyword evidence="2" id="KW-1185">Reference proteome</keyword>
<accession>A0AAV4RQ84</accession>
<evidence type="ECO:0000313" key="1">
    <source>
        <dbReference type="EMBL" id="GIY24118.1"/>
    </source>
</evidence>
<dbReference type="AlphaFoldDB" id="A0AAV4RQ84"/>
<protein>
    <submittedName>
        <fullName evidence="1">Uncharacterized protein</fullName>
    </submittedName>
</protein>
<reference evidence="1 2" key="1">
    <citation type="submission" date="2021-06" db="EMBL/GenBank/DDBJ databases">
        <title>Caerostris darwini draft genome.</title>
        <authorList>
            <person name="Kono N."/>
            <person name="Arakawa K."/>
        </authorList>
    </citation>
    <scope>NUCLEOTIDE SEQUENCE [LARGE SCALE GENOMIC DNA]</scope>
</reference>
<dbReference type="EMBL" id="BPLQ01006636">
    <property type="protein sequence ID" value="GIY24118.1"/>
    <property type="molecule type" value="Genomic_DNA"/>
</dbReference>